<evidence type="ECO:0000256" key="3">
    <source>
        <dbReference type="ARBA" id="ARBA00022553"/>
    </source>
</evidence>
<dbReference type="CDD" id="cd16917">
    <property type="entry name" value="HATPase_UhpB-NarQ-NarX-like"/>
    <property type="match status" value="1"/>
</dbReference>
<reference evidence="11 12" key="1">
    <citation type="submission" date="2023-07" db="EMBL/GenBank/DDBJ databases">
        <title>Sequencing the genomes of 1000 actinobacteria strains.</title>
        <authorList>
            <person name="Klenk H.-P."/>
        </authorList>
    </citation>
    <scope>NUCLEOTIDE SEQUENCE [LARGE SCALE GENOMIC DNA]</scope>
    <source>
        <strain evidence="11 12">DSM 44109</strain>
    </source>
</reference>
<evidence type="ECO:0000256" key="5">
    <source>
        <dbReference type="ARBA" id="ARBA00022741"/>
    </source>
</evidence>
<dbReference type="GO" id="GO:0016301">
    <property type="term" value="F:kinase activity"/>
    <property type="evidence" value="ECO:0007669"/>
    <property type="project" value="UniProtKB-KW"/>
</dbReference>
<keyword evidence="5" id="KW-0547">Nucleotide-binding</keyword>
<dbReference type="EC" id="2.7.13.3" evidence="2"/>
<dbReference type="InterPro" id="IPR036890">
    <property type="entry name" value="HATPase_C_sf"/>
</dbReference>
<feature type="transmembrane region" description="Helical" evidence="9">
    <location>
        <begin position="142"/>
        <end position="161"/>
    </location>
</feature>
<dbReference type="InterPro" id="IPR011712">
    <property type="entry name" value="Sig_transdc_His_kin_sub3_dim/P"/>
</dbReference>
<feature type="transmembrane region" description="Helical" evidence="9">
    <location>
        <begin position="118"/>
        <end position="136"/>
    </location>
</feature>
<keyword evidence="3" id="KW-0597">Phosphoprotein</keyword>
<dbReference type="InterPro" id="IPR050482">
    <property type="entry name" value="Sensor_HK_TwoCompSys"/>
</dbReference>
<evidence type="ECO:0000313" key="11">
    <source>
        <dbReference type="EMBL" id="MDP9866226.1"/>
    </source>
</evidence>
<keyword evidence="8" id="KW-0902">Two-component regulatory system</keyword>
<protein>
    <recommendedName>
        <fullName evidence="2">histidine kinase</fullName>
        <ecNumber evidence="2">2.7.13.3</ecNumber>
    </recommendedName>
</protein>
<evidence type="ECO:0000256" key="2">
    <source>
        <dbReference type="ARBA" id="ARBA00012438"/>
    </source>
</evidence>
<keyword evidence="9" id="KW-0472">Membrane</keyword>
<name>A0ABT9RBI8_9ACTN</name>
<evidence type="ECO:0000256" key="4">
    <source>
        <dbReference type="ARBA" id="ARBA00022679"/>
    </source>
</evidence>
<dbReference type="Gene3D" id="1.20.5.1930">
    <property type="match status" value="1"/>
</dbReference>
<organism evidence="11 12">
    <name type="scientific">Streptosporangium brasiliense</name>
    <dbReference type="NCBI Taxonomy" id="47480"/>
    <lineage>
        <taxon>Bacteria</taxon>
        <taxon>Bacillati</taxon>
        <taxon>Actinomycetota</taxon>
        <taxon>Actinomycetes</taxon>
        <taxon>Streptosporangiales</taxon>
        <taxon>Streptosporangiaceae</taxon>
        <taxon>Streptosporangium</taxon>
    </lineage>
</organism>
<dbReference type="PANTHER" id="PTHR24421:SF10">
    <property type="entry name" value="NITRATE_NITRITE SENSOR PROTEIN NARQ"/>
    <property type="match status" value="1"/>
</dbReference>
<keyword evidence="4" id="KW-0808">Transferase</keyword>
<evidence type="ECO:0000256" key="6">
    <source>
        <dbReference type="ARBA" id="ARBA00022777"/>
    </source>
</evidence>
<dbReference type="EMBL" id="JAUSRB010000002">
    <property type="protein sequence ID" value="MDP9866226.1"/>
    <property type="molecule type" value="Genomic_DNA"/>
</dbReference>
<keyword evidence="9" id="KW-0812">Transmembrane</keyword>
<sequence>MTGGAVAVTEAARPVRSLQRVGARLPPVAFDAVLALGLFSVTAGLNSKVYQDPPGTLILQAALSLPLVWRRRAPLTVFCAVAAVASVQWLIGVQLLTDVALLVALYTVAARSAWRHTLMAGAVLGTGILLASARWAAPDGAFLNSAVFLTAVAVAAAVTGVNTRIRRAYLASLEDRAVRLERERDQRARLAVADERARIAREMHDVVTHNLSVMVALADGAVFAQHGSPDQATAAMRQISGTGRQALTDMRRSLGVLRADEPDALRHPMPGIAQLESLAEQTRAAGLPVRLHVEGDPASVPAAAQLTVYRLVQESLTNSLKHTPSGTRAEVRVRCAPRTVTVEVTDDGRATRAVVPPSGQGVPGMRERAAAYGGTLEAGPLPGGGWRVSARLDLGMTGAGTAGEGAA</sequence>
<comment type="catalytic activity">
    <reaction evidence="1">
        <text>ATP + protein L-histidine = ADP + protein N-phospho-L-histidine.</text>
        <dbReference type="EC" id="2.7.13.3"/>
    </reaction>
</comment>
<comment type="caution">
    <text evidence="11">The sequence shown here is derived from an EMBL/GenBank/DDBJ whole genome shotgun (WGS) entry which is preliminary data.</text>
</comment>
<feature type="domain" description="Histidine kinase/HSP90-like ATPase" evidence="10">
    <location>
        <begin position="303"/>
        <end position="396"/>
    </location>
</feature>
<keyword evidence="12" id="KW-1185">Reference proteome</keyword>
<evidence type="ECO:0000256" key="7">
    <source>
        <dbReference type="ARBA" id="ARBA00022840"/>
    </source>
</evidence>
<keyword evidence="6 11" id="KW-0418">Kinase</keyword>
<accession>A0ABT9RBI8</accession>
<dbReference type="InterPro" id="IPR003594">
    <property type="entry name" value="HATPase_dom"/>
</dbReference>
<keyword evidence="9" id="KW-1133">Transmembrane helix</keyword>
<dbReference type="InterPro" id="IPR055558">
    <property type="entry name" value="DUF7134"/>
</dbReference>
<dbReference type="Pfam" id="PF02518">
    <property type="entry name" value="HATPase_c"/>
    <property type="match status" value="1"/>
</dbReference>
<dbReference type="PANTHER" id="PTHR24421">
    <property type="entry name" value="NITRATE/NITRITE SENSOR PROTEIN NARX-RELATED"/>
    <property type="match status" value="1"/>
</dbReference>
<dbReference type="RefSeq" id="WP_306866584.1">
    <property type="nucleotide sequence ID" value="NZ_JAUSRB010000002.1"/>
</dbReference>
<dbReference type="SMART" id="SM00387">
    <property type="entry name" value="HATPase_c"/>
    <property type="match status" value="1"/>
</dbReference>
<evidence type="ECO:0000313" key="12">
    <source>
        <dbReference type="Proteomes" id="UP001230426"/>
    </source>
</evidence>
<evidence type="ECO:0000259" key="10">
    <source>
        <dbReference type="SMART" id="SM00387"/>
    </source>
</evidence>
<proteinExistence type="predicted"/>
<evidence type="ECO:0000256" key="8">
    <source>
        <dbReference type="ARBA" id="ARBA00023012"/>
    </source>
</evidence>
<feature type="transmembrane region" description="Helical" evidence="9">
    <location>
        <begin position="75"/>
        <end position="106"/>
    </location>
</feature>
<keyword evidence="7" id="KW-0067">ATP-binding</keyword>
<evidence type="ECO:0000256" key="9">
    <source>
        <dbReference type="SAM" id="Phobius"/>
    </source>
</evidence>
<dbReference type="Pfam" id="PF23539">
    <property type="entry name" value="DUF7134"/>
    <property type="match status" value="1"/>
</dbReference>
<gene>
    <name evidence="11" type="ORF">J2S55_005492</name>
</gene>
<dbReference type="Gene3D" id="3.30.565.10">
    <property type="entry name" value="Histidine kinase-like ATPase, C-terminal domain"/>
    <property type="match status" value="1"/>
</dbReference>
<dbReference type="Pfam" id="PF07730">
    <property type="entry name" value="HisKA_3"/>
    <property type="match status" value="1"/>
</dbReference>
<dbReference type="Proteomes" id="UP001230426">
    <property type="component" value="Unassembled WGS sequence"/>
</dbReference>
<evidence type="ECO:0000256" key="1">
    <source>
        <dbReference type="ARBA" id="ARBA00000085"/>
    </source>
</evidence>
<feature type="transmembrane region" description="Helical" evidence="9">
    <location>
        <begin position="25"/>
        <end position="45"/>
    </location>
</feature>
<dbReference type="SUPFAM" id="SSF55874">
    <property type="entry name" value="ATPase domain of HSP90 chaperone/DNA topoisomerase II/histidine kinase"/>
    <property type="match status" value="1"/>
</dbReference>